<dbReference type="GO" id="GO:0004222">
    <property type="term" value="F:metalloendopeptidase activity"/>
    <property type="evidence" value="ECO:0007669"/>
    <property type="project" value="InterPro"/>
</dbReference>
<dbReference type="Pfam" id="PF14521">
    <property type="entry name" value="Aspzincin_M35"/>
    <property type="match status" value="1"/>
</dbReference>
<organism evidence="3 4">
    <name type="scientific">Thyridium curvatum</name>
    <dbReference type="NCBI Taxonomy" id="1093900"/>
    <lineage>
        <taxon>Eukaryota</taxon>
        <taxon>Fungi</taxon>
        <taxon>Dikarya</taxon>
        <taxon>Ascomycota</taxon>
        <taxon>Pezizomycotina</taxon>
        <taxon>Sordariomycetes</taxon>
        <taxon>Sordariomycetidae</taxon>
        <taxon>Thyridiales</taxon>
        <taxon>Thyridiaceae</taxon>
        <taxon>Thyridium</taxon>
    </lineage>
</organism>
<gene>
    <name evidence="3" type="ORF">E0L32_004006</name>
</gene>
<dbReference type="OrthoDB" id="412874at2759"/>
<dbReference type="GeneID" id="41971453"/>
<protein>
    <recommendedName>
        <fullName evidence="2">Lysine-specific metallo-endopeptidase domain-containing protein</fullName>
    </recommendedName>
</protein>
<dbReference type="AlphaFoldDB" id="A0A507B934"/>
<dbReference type="SUPFAM" id="SSF55486">
    <property type="entry name" value="Metalloproteases ('zincins'), catalytic domain"/>
    <property type="match status" value="1"/>
</dbReference>
<dbReference type="Proteomes" id="UP000319257">
    <property type="component" value="Unassembled WGS sequence"/>
</dbReference>
<keyword evidence="4" id="KW-1185">Reference proteome</keyword>
<dbReference type="InterPro" id="IPR024079">
    <property type="entry name" value="MetalloPept_cat_dom_sf"/>
</dbReference>
<comment type="caution">
    <text evidence="3">The sequence shown here is derived from an EMBL/GenBank/DDBJ whole genome shotgun (WGS) entry which is preliminary data.</text>
</comment>
<dbReference type="EMBL" id="SKBQ01000018">
    <property type="protein sequence ID" value="TPX16357.1"/>
    <property type="molecule type" value="Genomic_DNA"/>
</dbReference>
<feature type="signal peptide" evidence="1">
    <location>
        <begin position="1"/>
        <end position="23"/>
    </location>
</feature>
<feature type="domain" description="Lysine-specific metallo-endopeptidase" evidence="2">
    <location>
        <begin position="217"/>
        <end position="323"/>
    </location>
</feature>
<evidence type="ECO:0000313" key="4">
    <source>
        <dbReference type="Proteomes" id="UP000319257"/>
    </source>
</evidence>
<dbReference type="InParanoid" id="A0A507B934"/>
<dbReference type="InterPro" id="IPR029463">
    <property type="entry name" value="Lys_MEP"/>
</dbReference>
<evidence type="ECO:0000259" key="2">
    <source>
        <dbReference type="Pfam" id="PF14521"/>
    </source>
</evidence>
<dbReference type="Gene3D" id="3.40.390.10">
    <property type="entry name" value="Collagenase (Catalytic Domain)"/>
    <property type="match status" value="1"/>
</dbReference>
<evidence type="ECO:0000256" key="1">
    <source>
        <dbReference type="SAM" id="SignalP"/>
    </source>
</evidence>
<accession>A0A507B934</accession>
<reference evidence="3 4" key="1">
    <citation type="submission" date="2019-06" db="EMBL/GenBank/DDBJ databases">
        <title>Draft genome sequence of the filamentous fungus Phialemoniopsis curvata isolated from diesel fuel.</title>
        <authorList>
            <person name="Varaljay V.A."/>
            <person name="Lyon W.J."/>
            <person name="Crouch A.L."/>
            <person name="Drake C.E."/>
            <person name="Hollomon J.M."/>
            <person name="Nadeau L.J."/>
            <person name="Nunn H.S."/>
            <person name="Stevenson B.S."/>
            <person name="Bojanowski C.L."/>
            <person name="Crookes-Goodson W.J."/>
        </authorList>
    </citation>
    <scope>NUCLEOTIDE SEQUENCE [LARGE SCALE GENOMIC DNA]</scope>
    <source>
        <strain evidence="3 4">D216</strain>
    </source>
</reference>
<feature type="chain" id="PRO_5021229781" description="Lysine-specific metallo-endopeptidase domain-containing protein" evidence="1">
    <location>
        <begin position="24"/>
        <end position="343"/>
    </location>
</feature>
<sequence>MRRFWLSRTLSLGIVLATTAVRAANPLSSKLWTLVGCDNVDLDSLISDVTKLADAAISSINNIVDGAVIGADDGSTAWFHARNAMIFWGLLGTFSDDQKQLHFEGNDLAILNKVKDKYQGIVSALLGGYWSPNYNWVFCKPDQQPYPFVKATVVKDFVNNMPADIQDKPLSDFNIPDNVYYPDAGFSINANDPSQNGRRRIGLIGSDPNVCNVADSPAAFIYLQEHDSTTHWMALCNVFYNSPATVGPNLPDDAFNLDIYKSQASQLLHELMHFRWSDVTDYYGRIGSMTKDDHFYGSAGCAALGDDSNRAMANADNYRLFAEASYLQPRRWEVDPKKLGQSK</sequence>
<name>A0A507B934_9PEZI</name>
<proteinExistence type="predicted"/>
<keyword evidence="1" id="KW-0732">Signal</keyword>
<evidence type="ECO:0000313" key="3">
    <source>
        <dbReference type="EMBL" id="TPX16357.1"/>
    </source>
</evidence>
<dbReference type="RefSeq" id="XP_030998068.1">
    <property type="nucleotide sequence ID" value="XM_031138369.1"/>
</dbReference>